<dbReference type="AlphaFoldDB" id="A0A9W6VHV9"/>
<evidence type="ECO:0000259" key="2">
    <source>
        <dbReference type="Pfam" id="PF13556"/>
    </source>
</evidence>
<dbReference type="InterPro" id="IPR041522">
    <property type="entry name" value="CdaR_GGDEF"/>
</dbReference>
<proteinExistence type="inferred from homology"/>
<evidence type="ECO:0000313" key="4">
    <source>
        <dbReference type="EMBL" id="GLY69095.1"/>
    </source>
</evidence>
<evidence type="ECO:0000313" key="5">
    <source>
        <dbReference type="Proteomes" id="UP001165136"/>
    </source>
</evidence>
<dbReference type="Pfam" id="PF13556">
    <property type="entry name" value="HTH_30"/>
    <property type="match status" value="1"/>
</dbReference>
<feature type="domain" description="PucR C-terminal helix-turn-helix" evidence="2">
    <location>
        <begin position="466"/>
        <end position="524"/>
    </location>
</feature>
<dbReference type="EMBL" id="BSTI01000014">
    <property type="protein sequence ID" value="GLY69095.1"/>
    <property type="molecule type" value="Genomic_DNA"/>
</dbReference>
<dbReference type="Gene3D" id="1.10.10.2840">
    <property type="entry name" value="PucR C-terminal helix-turn-helix domain"/>
    <property type="match status" value="1"/>
</dbReference>
<organism evidence="4 5">
    <name type="scientific">Amycolatopsis taiwanensis</name>
    <dbReference type="NCBI Taxonomy" id="342230"/>
    <lineage>
        <taxon>Bacteria</taxon>
        <taxon>Bacillati</taxon>
        <taxon>Actinomycetota</taxon>
        <taxon>Actinomycetes</taxon>
        <taxon>Pseudonocardiales</taxon>
        <taxon>Pseudonocardiaceae</taxon>
        <taxon>Amycolatopsis</taxon>
    </lineage>
</organism>
<dbReference type="RefSeq" id="WP_285488803.1">
    <property type="nucleotide sequence ID" value="NZ_BSTI01000014.1"/>
</dbReference>
<name>A0A9W6VHV9_9PSEU</name>
<keyword evidence="5" id="KW-1185">Reference proteome</keyword>
<dbReference type="InterPro" id="IPR051448">
    <property type="entry name" value="CdaR-like_regulators"/>
</dbReference>
<dbReference type="InterPro" id="IPR025736">
    <property type="entry name" value="PucR_C-HTH_dom"/>
</dbReference>
<sequence length="533" mass="56460">MTSATVTLGQLLDLDLLKHYEVLGGEAGLQRPVRVVVTGSTVHEISELAPGSIVVFGREQLALDDLAVDLAIRLAGSAGLSGIIAARSTRQVPFVTRRLADRLALPLIGVEDVAPAGIVAAFDPYVRAPEIAGLRVLGDAARRFQRPPANANALTSLLAATLGEPVALLDAESRFVAGDPAVHALLDVHASAEELGDPHPVALTVETDGDGLLLQPVQVDPAGPAAYWIAVRRPRFASGGLLEPVRRAVAIAALSFAVHVAGEAVRVEREHRRRSLLLNEILEQPDDPGRRTVERATALGWRLAGWHTAVQVQVSAASATVRLSALGAELEEQLAERGVRATLVERAEGWVFWSTTEAQADAADPGPLTERLISTLAAVEAEHPGLRLCAGIGGAHVGTPGIGRSVDQARQAALLARTTYRAAAVEHIDAVSTRRLLAGWYGSAPLRSAAAALLAPLDEADPSGELVRTLRCYLDCQSSAKAAGVVLGVHRNTVMQRMERIGELLPAHLDDPDDRLAVHLATRAVDVEWDDPR</sequence>
<dbReference type="Pfam" id="PF17853">
    <property type="entry name" value="GGDEF_2"/>
    <property type="match status" value="1"/>
</dbReference>
<dbReference type="PANTHER" id="PTHR33744">
    <property type="entry name" value="CARBOHYDRATE DIACID REGULATOR"/>
    <property type="match status" value="1"/>
</dbReference>
<dbReference type="PANTHER" id="PTHR33744:SF1">
    <property type="entry name" value="DNA-BINDING TRANSCRIPTIONAL ACTIVATOR ADER"/>
    <property type="match status" value="1"/>
</dbReference>
<reference evidence="4" key="1">
    <citation type="submission" date="2023-03" db="EMBL/GenBank/DDBJ databases">
        <title>Amycolatopsis taiwanensis NBRC 103393.</title>
        <authorList>
            <person name="Ichikawa N."/>
            <person name="Sato H."/>
            <person name="Tonouchi N."/>
        </authorList>
    </citation>
    <scope>NUCLEOTIDE SEQUENCE</scope>
    <source>
        <strain evidence="4">NBRC 103393</strain>
    </source>
</reference>
<comment type="similarity">
    <text evidence="1">Belongs to the CdaR family.</text>
</comment>
<evidence type="ECO:0008006" key="6">
    <source>
        <dbReference type="Google" id="ProtNLM"/>
    </source>
</evidence>
<evidence type="ECO:0000259" key="3">
    <source>
        <dbReference type="Pfam" id="PF17853"/>
    </source>
</evidence>
<comment type="caution">
    <text evidence="4">The sequence shown here is derived from an EMBL/GenBank/DDBJ whole genome shotgun (WGS) entry which is preliminary data.</text>
</comment>
<evidence type="ECO:0000256" key="1">
    <source>
        <dbReference type="ARBA" id="ARBA00006754"/>
    </source>
</evidence>
<gene>
    <name evidence="4" type="ORF">Atai01_57140</name>
</gene>
<protein>
    <recommendedName>
        <fullName evidence="6">PucR family transcriptional regulator</fullName>
    </recommendedName>
</protein>
<dbReference type="InterPro" id="IPR042070">
    <property type="entry name" value="PucR_C-HTH_sf"/>
</dbReference>
<dbReference type="Proteomes" id="UP001165136">
    <property type="component" value="Unassembled WGS sequence"/>
</dbReference>
<feature type="domain" description="CdaR GGDEF-like" evidence="3">
    <location>
        <begin position="291"/>
        <end position="413"/>
    </location>
</feature>
<accession>A0A9W6VHV9</accession>